<evidence type="ECO:0000313" key="2">
    <source>
        <dbReference type="EMBL" id="KRO35218.1"/>
    </source>
</evidence>
<dbReference type="CDD" id="cd06259">
    <property type="entry name" value="YdcF-like"/>
    <property type="match status" value="1"/>
</dbReference>
<evidence type="ECO:0000259" key="1">
    <source>
        <dbReference type="Pfam" id="PF02698"/>
    </source>
</evidence>
<feature type="domain" description="DUF218" evidence="1">
    <location>
        <begin position="42"/>
        <end position="186"/>
    </location>
</feature>
<dbReference type="Pfam" id="PF02698">
    <property type="entry name" value="DUF218"/>
    <property type="match status" value="1"/>
</dbReference>
<comment type="caution">
    <text evidence="2">The sequence shown here is derived from an EMBL/GenBank/DDBJ whole genome shotgun (WGS) entry which is preliminary data.</text>
</comment>
<reference evidence="2 3" key="1">
    <citation type="submission" date="2015-10" db="EMBL/GenBank/DDBJ databases">
        <title>Metagenome-Assembled Genomes uncover a global brackish microbiome.</title>
        <authorList>
            <person name="Hugerth L.W."/>
            <person name="Larsson J."/>
            <person name="Alneberg J."/>
            <person name="Lindh M.V."/>
            <person name="Legrand C."/>
            <person name="Pinhassi J."/>
            <person name="Andersson A.F."/>
        </authorList>
    </citation>
    <scope>NUCLEOTIDE SEQUENCE [LARGE SCALE GENOMIC DNA]</scope>
    <source>
        <strain evidence="2">BACL15 MAG-120619-bin91</strain>
    </source>
</reference>
<sequence>MFLFRWIRRTITVIVILALIGPAYGVSQVWRAANNPIVRQADVIVVLGAAQLDGKPGEALEGRLVEAKRIYQLKYAPIIITVGAGAPGDRTTEAASGKYWLRTNGVSARNVIAVPVGRDTLTSTKAYAEIMKKRYVSDVIIVTDPFHCARAVTMANDQGILGTCSPVQSGPNTLDNSGYRYLIREAAAYLAYITVGRRGIHISDHLPGADIVTKVLP</sequence>
<organism evidence="2 3">
    <name type="scientific">Actinobacteria bacterium BACL15 MAG-120619-bin91</name>
    <dbReference type="NCBI Taxonomy" id="1655562"/>
    <lineage>
        <taxon>Bacteria</taxon>
        <taxon>Bacillati</taxon>
        <taxon>Actinomycetota</taxon>
        <taxon>Actinomycetes</taxon>
        <taxon>Actinomycetes incertae sedis</taxon>
        <taxon>ac1 cluster</taxon>
    </lineage>
</organism>
<dbReference type="Proteomes" id="UP000053274">
    <property type="component" value="Unassembled WGS sequence"/>
</dbReference>
<dbReference type="EMBL" id="LIAM01000151">
    <property type="protein sequence ID" value="KRO35218.1"/>
    <property type="molecule type" value="Genomic_DNA"/>
</dbReference>
<dbReference type="InterPro" id="IPR003848">
    <property type="entry name" value="DUF218"/>
</dbReference>
<proteinExistence type="predicted"/>
<accession>A0A0R2PDY4</accession>
<dbReference type="PANTHER" id="PTHR30336">
    <property type="entry name" value="INNER MEMBRANE PROTEIN, PROBABLE PERMEASE"/>
    <property type="match status" value="1"/>
</dbReference>
<gene>
    <name evidence="2" type="ORF">ABR54_02195</name>
</gene>
<protein>
    <recommendedName>
        <fullName evidence="1">DUF218 domain-containing protein</fullName>
    </recommendedName>
</protein>
<dbReference type="AlphaFoldDB" id="A0A0R2PDY4"/>
<evidence type="ECO:0000313" key="3">
    <source>
        <dbReference type="Proteomes" id="UP000053274"/>
    </source>
</evidence>
<dbReference type="GO" id="GO:0005886">
    <property type="term" value="C:plasma membrane"/>
    <property type="evidence" value="ECO:0007669"/>
    <property type="project" value="TreeGrafter"/>
</dbReference>
<dbReference type="InterPro" id="IPR051599">
    <property type="entry name" value="Cell_Envelope_Assoc"/>
</dbReference>
<name>A0A0R2PDY4_9ACTN</name>
<dbReference type="PANTHER" id="PTHR30336:SF20">
    <property type="entry name" value="DUF218 DOMAIN-CONTAINING PROTEIN"/>
    <property type="match status" value="1"/>
</dbReference>